<dbReference type="EMBL" id="CAJVQB010057563">
    <property type="protein sequence ID" value="CAG8838203.1"/>
    <property type="molecule type" value="Genomic_DNA"/>
</dbReference>
<comment type="caution">
    <text evidence="2">The sequence shown here is derived from an EMBL/GenBank/DDBJ whole genome shotgun (WGS) entry which is preliminary data.</text>
</comment>
<sequence>KQRTSNQTQELRYNISKKDKAIAKWLGLEDQELGSDSTHKDIQTHLNTKEVLILAECGIMDYGTLKLQEALNNNTDENAAKDSTVSAQQSTKSTILSLKDEQSISKTKNEDIYSSQWMVTRNEAEALQKLILAPKNKLKSHKVETLHIPLNSNNNQSSIAWLYFSSQVDLENSARKNSLKGSLSDKTNTSPSTQRITEVRKQTYSSFSSSKAKYTGKENISQTDLLQEILKRLNHLEISQKE</sequence>
<feature type="region of interest" description="Disordered" evidence="1">
    <location>
        <begin position="177"/>
        <end position="202"/>
    </location>
</feature>
<keyword evidence="3" id="KW-1185">Reference proteome</keyword>
<organism evidence="2 3">
    <name type="scientific">Gigaspora margarita</name>
    <dbReference type="NCBI Taxonomy" id="4874"/>
    <lineage>
        <taxon>Eukaryota</taxon>
        <taxon>Fungi</taxon>
        <taxon>Fungi incertae sedis</taxon>
        <taxon>Mucoromycota</taxon>
        <taxon>Glomeromycotina</taxon>
        <taxon>Glomeromycetes</taxon>
        <taxon>Diversisporales</taxon>
        <taxon>Gigasporaceae</taxon>
        <taxon>Gigaspora</taxon>
    </lineage>
</organism>
<gene>
    <name evidence="2" type="ORF">GMARGA_LOCUS33855</name>
</gene>
<reference evidence="2 3" key="1">
    <citation type="submission" date="2021-06" db="EMBL/GenBank/DDBJ databases">
        <authorList>
            <person name="Kallberg Y."/>
            <person name="Tangrot J."/>
            <person name="Rosling A."/>
        </authorList>
    </citation>
    <scope>NUCLEOTIDE SEQUENCE [LARGE SCALE GENOMIC DNA]</scope>
    <source>
        <strain evidence="2 3">120-4 pot B 10/14</strain>
    </source>
</reference>
<name>A0ABN7WRX1_GIGMA</name>
<proteinExistence type="predicted"/>
<protein>
    <submittedName>
        <fullName evidence="2">21507_t:CDS:1</fullName>
    </submittedName>
</protein>
<feature type="non-terminal residue" evidence="2">
    <location>
        <position position="242"/>
    </location>
</feature>
<feature type="non-terminal residue" evidence="2">
    <location>
        <position position="1"/>
    </location>
</feature>
<evidence type="ECO:0000313" key="3">
    <source>
        <dbReference type="Proteomes" id="UP000789901"/>
    </source>
</evidence>
<accession>A0ABN7WRX1</accession>
<dbReference type="Proteomes" id="UP000789901">
    <property type="component" value="Unassembled WGS sequence"/>
</dbReference>
<evidence type="ECO:0000256" key="1">
    <source>
        <dbReference type="SAM" id="MobiDB-lite"/>
    </source>
</evidence>
<evidence type="ECO:0000313" key="2">
    <source>
        <dbReference type="EMBL" id="CAG8838203.1"/>
    </source>
</evidence>